<dbReference type="AlphaFoldDB" id="A0A317C2S3"/>
<dbReference type="SUPFAM" id="SSF48452">
    <property type="entry name" value="TPR-like"/>
    <property type="match status" value="1"/>
</dbReference>
<dbReference type="Proteomes" id="UP000245539">
    <property type="component" value="Unassembled WGS sequence"/>
</dbReference>
<dbReference type="RefSeq" id="WP_109839446.1">
    <property type="nucleotide sequence ID" value="NZ_QGKM01000079.1"/>
</dbReference>
<keyword evidence="3" id="KW-1185">Reference proteome</keyword>
<dbReference type="InterPro" id="IPR011990">
    <property type="entry name" value="TPR-like_helical_dom_sf"/>
</dbReference>
<comment type="caution">
    <text evidence="2">The sequence shown here is derived from an EMBL/GenBank/DDBJ whole genome shotgun (WGS) entry which is preliminary data.</text>
</comment>
<dbReference type="OrthoDB" id="5625954at2"/>
<dbReference type="SMART" id="SM00028">
    <property type="entry name" value="TPR"/>
    <property type="match status" value="5"/>
</dbReference>
<organism evidence="2 3">
    <name type="scientific">Leucothrix pacifica</name>
    <dbReference type="NCBI Taxonomy" id="1247513"/>
    <lineage>
        <taxon>Bacteria</taxon>
        <taxon>Pseudomonadati</taxon>
        <taxon>Pseudomonadota</taxon>
        <taxon>Gammaproteobacteria</taxon>
        <taxon>Thiotrichales</taxon>
        <taxon>Thiotrichaceae</taxon>
        <taxon>Leucothrix</taxon>
    </lineage>
</organism>
<dbReference type="PANTHER" id="PTHR19959">
    <property type="entry name" value="KINESIN LIGHT CHAIN"/>
    <property type="match status" value="1"/>
</dbReference>
<evidence type="ECO:0000313" key="2">
    <source>
        <dbReference type="EMBL" id="PWQ92629.1"/>
    </source>
</evidence>
<dbReference type="Gene3D" id="1.25.40.10">
    <property type="entry name" value="Tetratricopeptide repeat domain"/>
    <property type="match status" value="2"/>
</dbReference>
<evidence type="ECO:0000256" key="1">
    <source>
        <dbReference type="SAM" id="Coils"/>
    </source>
</evidence>
<reference evidence="2 3" key="1">
    <citation type="submission" date="2018-05" db="EMBL/GenBank/DDBJ databases">
        <title>Leucothrix arctica sp. nov., isolated from Arctic seawater.</title>
        <authorList>
            <person name="Choi A."/>
            <person name="Baek K."/>
        </authorList>
    </citation>
    <scope>NUCLEOTIDE SEQUENCE [LARGE SCALE GENOMIC DNA]</scope>
    <source>
        <strain evidence="2 3">JCM 18388</strain>
    </source>
</reference>
<proteinExistence type="predicted"/>
<evidence type="ECO:0000313" key="3">
    <source>
        <dbReference type="Proteomes" id="UP000245539"/>
    </source>
</evidence>
<sequence>MASSGNELLDRQIRTASVAIGFSLLLIPQLAFSLADDNRAEGDCAIIVTGKVAGNVTANCPGIPQEAIDKLIGSIEETIGNQNDHIQLLKEKIAKLEADQKKALAENTEDLKLNPEDALLIAERDALKRFDMEFAAQLREKYFRKKLTEKRAEQKARLQALEAQLAEENRALSHEAFIAGERWESANNLSKALPLYQEAVEIDEGNRQAWRQVTFVAKKLGKTQLALEAARSLQKQLNPESDTKWLLSALNDEGDLLRSQGENRIALDRYQQSMKLTQKLVETEPENTEWQRDLSVSHNKVGDMHKANGDGVSALKAYEDGLAIAKALAELDPKHTQWQRDLSVSHNKVGDMHKANGDGVSALKAYEDGLAIAKTLAELDPKHTEWQRDLSVSFERVGDMHKANGDGLKALKAYEESLAIRKTLAELDPKHTGWKRDLLVLFKVKTTVFRRSDLSAILFLSAKFTAERLRWSIGMAATQFSKYSIILFL</sequence>
<dbReference type="InterPro" id="IPR019734">
    <property type="entry name" value="TPR_rpt"/>
</dbReference>
<dbReference type="EMBL" id="QGKM01000079">
    <property type="protein sequence ID" value="PWQ92629.1"/>
    <property type="molecule type" value="Genomic_DNA"/>
</dbReference>
<dbReference type="PANTHER" id="PTHR19959:SF119">
    <property type="entry name" value="FUNGAL LIPASE-LIKE DOMAIN-CONTAINING PROTEIN"/>
    <property type="match status" value="1"/>
</dbReference>
<feature type="coiled-coil region" evidence="1">
    <location>
        <begin position="79"/>
        <end position="106"/>
    </location>
</feature>
<keyword evidence="1" id="KW-0175">Coiled coil</keyword>
<feature type="coiled-coil region" evidence="1">
    <location>
        <begin position="144"/>
        <end position="175"/>
    </location>
</feature>
<protein>
    <submittedName>
        <fullName evidence="2">Uncharacterized protein</fullName>
    </submittedName>
</protein>
<accession>A0A317C2S3</accession>
<name>A0A317C2S3_9GAMM</name>
<gene>
    <name evidence="2" type="ORF">DKW60_20040</name>
</gene>